<dbReference type="Gene3D" id="1.10.1740.10">
    <property type="match status" value="1"/>
</dbReference>
<dbReference type="GO" id="GO:0006352">
    <property type="term" value="P:DNA-templated transcription initiation"/>
    <property type="evidence" value="ECO:0007669"/>
    <property type="project" value="InterPro"/>
</dbReference>
<evidence type="ECO:0000256" key="3">
    <source>
        <dbReference type="ARBA" id="ARBA00023082"/>
    </source>
</evidence>
<keyword evidence="4" id="KW-0804">Transcription</keyword>
<dbReference type="RefSeq" id="WP_085028011.1">
    <property type="nucleotide sequence ID" value="NZ_CP020772.1"/>
</dbReference>
<evidence type="ECO:0000313" key="8">
    <source>
        <dbReference type="Proteomes" id="UP000192527"/>
    </source>
</evidence>
<dbReference type="Proteomes" id="UP000192527">
    <property type="component" value="Chromosome"/>
</dbReference>
<dbReference type="InterPro" id="IPR013324">
    <property type="entry name" value="RNA_pol_sigma_r3/r4-like"/>
</dbReference>
<dbReference type="InterPro" id="IPR036388">
    <property type="entry name" value="WH-like_DNA-bd_sf"/>
</dbReference>
<feature type="domain" description="RNA polymerase sigma factor 70 region 4 type 2" evidence="6">
    <location>
        <begin position="114"/>
        <end position="166"/>
    </location>
</feature>
<evidence type="ECO:0000313" key="7">
    <source>
        <dbReference type="EMBL" id="ARI75962.1"/>
    </source>
</evidence>
<dbReference type="SUPFAM" id="SSF88659">
    <property type="entry name" value="Sigma3 and sigma4 domains of RNA polymerase sigma factors"/>
    <property type="match status" value="1"/>
</dbReference>
<feature type="domain" description="RNA polymerase sigma-70 region 2" evidence="5">
    <location>
        <begin position="20"/>
        <end position="82"/>
    </location>
</feature>
<keyword evidence="3" id="KW-0731">Sigma factor</keyword>
<accession>A0A1W5ZRP4</accession>
<dbReference type="InterPro" id="IPR013325">
    <property type="entry name" value="RNA_pol_sigma_r2"/>
</dbReference>
<dbReference type="Pfam" id="PF08281">
    <property type="entry name" value="Sigma70_r4_2"/>
    <property type="match status" value="1"/>
</dbReference>
<name>A0A1W5ZRP4_9BACI</name>
<keyword evidence="8" id="KW-1185">Reference proteome</keyword>
<dbReference type="STRING" id="402384.HM131_03565"/>
<dbReference type="InterPro" id="IPR014284">
    <property type="entry name" value="RNA_pol_sigma-70_dom"/>
</dbReference>
<evidence type="ECO:0000256" key="4">
    <source>
        <dbReference type="ARBA" id="ARBA00023163"/>
    </source>
</evidence>
<dbReference type="SUPFAM" id="SSF88946">
    <property type="entry name" value="Sigma2 domain of RNA polymerase sigma factors"/>
    <property type="match status" value="1"/>
</dbReference>
<dbReference type="AlphaFoldDB" id="A0A1W5ZRP4"/>
<dbReference type="EMBL" id="CP020772">
    <property type="protein sequence ID" value="ARI75962.1"/>
    <property type="molecule type" value="Genomic_DNA"/>
</dbReference>
<dbReference type="PANTHER" id="PTHR43133">
    <property type="entry name" value="RNA POLYMERASE ECF-TYPE SIGMA FACTO"/>
    <property type="match status" value="1"/>
</dbReference>
<evidence type="ECO:0008006" key="9">
    <source>
        <dbReference type="Google" id="ProtNLM"/>
    </source>
</evidence>
<proteinExistence type="inferred from homology"/>
<dbReference type="NCBIfam" id="TIGR02937">
    <property type="entry name" value="sigma70-ECF"/>
    <property type="match status" value="1"/>
</dbReference>
<dbReference type="Gene3D" id="1.10.10.10">
    <property type="entry name" value="Winged helix-like DNA-binding domain superfamily/Winged helix DNA-binding domain"/>
    <property type="match status" value="1"/>
</dbReference>
<dbReference type="Pfam" id="PF04542">
    <property type="entry name" value="Sigma70_r2"/>
    <property type="match status" value="1"/>
</dbReference>
<dbReference type="KEGG" id="hmn:HM131_03565"/>
<evidence type="ECO:0000259" key="5">
    <source>
        <dbReference type="Pfam" id="PF04542"/>
    </source>
</evidence>
<dbReference type="InterPro" id="IPR039425">
    <property type="entry name" value="RNA_pol_sigma-70-like"/>
</dbReference>
<evidence type="ECO:0000256" key="1">
    <source>
        <dbReference type="ARBA" id="ARBA00010641"/>
    </source>
</evidence>
<protein>
    <recommendedName>
        <fullName evidence="9">RNA polymerase subunit sigma</fullName>
    </recommendedName>
</protein>
<dbReference type="GO" id="GO:0016987">
    <property type="term" value="F:sigma factor activity"/>
    <property type="evidence" value="ECO:0007669"/>
    <property type="project" value="UniProtKB-KW"/>
</dbReference>
<dbReference type="InterPro" id="IPR007627">
    <property type="entry name" value="RNA_pol_sigma70_r2"/>
</dbReference>
<dbReference type="PANTHER" id="PTHR43133:SF60">
    <property type="entry name" value="RNA POLYMERASE SIGMA FACTOR SIGV"/>
    <property type="match status" value="1"/>
</dbReference>
<sequence>MTGNTQVDLTNDEAVEYIMHHYGEALKRTIYTYVKNHHTTDDLFQEVLILIYRKWDQFNGQSQLKTWAIRIAINRCKDYLRSPLHRIKLVKDQWFDQKDTYQLEATVIQKEQWDEIADAILNLPIKYREVMILTFQQNMTHQEIADVTNTPISTIKSRMQRARKMLKKHVHEGEWTLG</sequence>
<dbReference type="OrthoDB" id="9794508at2"/>
<dbReference type="CDD" id="cd06171">
    <property type="entry name" value="Sigma70_r4"/>
    <property type="match status" value="1"/>
</dbReference>
<dbReference type="GO" id="GO:0003677">
    <property type="term" value="F:DNA binding"/>
    <property type="evidence" value="ECO:0007669"/>
    <property type="project" value="InterPro"/>
</dbReference>
<keyword evidence="2" id="KW-0805">Transcription regulation</keyword>
<gene>
    <name evidence="7" type="ORF">HM131_03565</name>
</gene>
<organism evidence="7 8">
    <name type="scientific">Halobacillus mangrovi</name>
    <dbReference type="NCBI Taxonomy" id="402384"/>
    <lineage>
        <taxon>Bacteria</taxon>
        <taxon>Bacillati</taxon>
        <taxon>Bacillota</taxon>
        <taxon>Bacilli</taxon>
        <taxon>Bacillales</taxon>
        <taxon>Bacillaceae</taxon>
        <taxon>Halobacillus</taxon>
    </lineage>
</organism>
<evidence type="ECO:0000259" key="6">
    <source>
        <dbReference type="Pfam" id="PF08281"/>
    </source>
</evidence>
<comment type="similarity">
    <text evidence="1">Belongs to the sigma-70 factor family. ECF subfamily.</text>
</comment>
<evidence type="ECO:0000256" key="2">
    <source>
        <dbReference type="ARBA" id="ARBA00023015"/>
    </source>
</evidence>
<reference evidence="7 8" key="1">
    <citation type="submission" date="2017-04" db="EMBL/GenBank/DDBJ databases">
        <title>The whole genome sequencing and assembly of Halobacillus mangrovi strain.</title>
        <authorList>
            <person name="Lee S.-J."/>
            <person name="Park M.-K."/>
            <person name="Kim J.-Y."/>
            <person name="Lee Y.-J."/>
            <person name="Yi H."/>
            <person name="Bahn Y.-S."/>
            <person name="Kim J.F."/>
            <person name="Lee D.-W."/>
        </authorList>
    </citation>
    <scope>NUCLEOTIDE SEQUENCE [LARGE SCALE GENOMIC DNA]</scope>
    <source>
        <strain evidence="7 8">KTB 131</strain>
    </source>
</reference>
<dbReference type="InterPro" id="IPR013249">
    <property type="entry name" value="RNA_pol_sigma70_r4_t2"/>
</dbReference>